<gene>
    <name evidence="1" type="ORF">NGAL_HAMBI1189_04760</name>
</gene>
<evidence type="ECO:0000313" key="1">
    <source>
        <dbReference type="EMBL" id="CDZ44596.1"/>
    </source>
</evidence>
<dbReference type="EMBL" id="CCRK01000001">
    <property type="protein sequence ID" value="CDZ44596.1"/>
    <property type="molecule type" value="Genomic_DNA"/>
</dbReference>
<organism evidence="1 2">
    <name type="scientific">Neorhizobium galegae bv. officinalis</name>
    <dbReference type="NCBI Taxonomy" id="323656"/>
    <lineage>
        <taxon>Bacteria</taxon>
        <taxon>Pseudomonadati</taxon>
        <taxon>Pseudomonadota</taxon>
        <taxon>Alphaproteobacteria</taxon>
        <taxon>Hyphomicrobiales</taxon>
        <taxon>Rhizobiaceae</taxon>
        <taxon>Rhizobium/Agrobacterium group</taxon>
        <taxon>Neorhizobium</taxon>
    </lineage>
</organism>
<proteinExistence type="predicted"/>
<dbReference type="GO" id="GO:0006355">
    <property type="term" value="P:regulation of DNA-templated transcription"/>
    <property type="evidence" value="ECO:0007669"/>
    <property type="project" value="InterPro"/>
</dbReference>
<dbReference type="InterPro" id="IPR046257">
    <property type="entry name" value="DUF6290"/>
</dbReference>
<dbReference type="Proteomes" id="UP000039660">
    <property type="component" value="Unassembled WGS sequence"/>
</dbReference>
<name>A0A0T7GBM5_NEOGA</name>
<accession>A0A0T7GBM5</accession>
<sequence length="76" mass="8741">MNKRVTIEMPEEMHRLIAEYAAQAGAEPDTYMKDVLEQHLEDLHDIALAEAAMARVRQGERTYTLEEVKLRLGLDD</sequence>
<reference evidence="1 2" key="1">
    <citation type="submission" date="2014-08" db="EMBL/GenBank/DDBJ databases">
        <authorList>
            <person name="Chen Y.-H."/>
        </authorList>
    </citation>
    <scope>NUCLEOTIDE SEQUENCE [LARGE SCALE GENOMIC DNA]</scope>
</reference>
<evidence type="ECO:0000313" key="2">
    <source>
        <dbReference type="Proteomes" id="UP000039660"/>
    </source>
</evidence>
<dbReference type="SUPFAM" id="SSF47598">
    <property type="entry name" value="Ribbon-helix-helix"/>
    <property type="match status" value="1"/>
</dbReference>
<dbReference type="Pfam" id="PF19807">
    <property type="entry name" value="DUF6290"/>
    <property type="match status" value="1"/>
</dbReference>
<dbReference type="RefSeq" id="WP_052751622.1">
    <property type="nucleotide sequence ID" value="NZ_CCRK01000001.1"/>
</dbReference>
<dbReference type="InterPro" id="IPR010985">
    <property type="entry name" value="Ribbon_hlx_hlx"/>
</dbReference>
<dbReference type="AlphaFoldDB" id="A0A0T7GBM5"/>
<protein>
    <submittedName>
        <fullName evidence="1">Uncharacterized protein</fullName>
    </submittedName>
</protein>